<name>B1BRA3_CLOPF</name>
<accession>B1BRA3</accession>
<dbReference type="Proteomes" id="UP000005337">
    <property type="component" value="Unassembled WGS sequence"/>
</dbReference>
<proteinExistence type="predicted"/>
<dbReference type="RefSeq" id="WP_004456634.1">
    <property type="nucleotide sequence ID" value="NZ_ABDW01000006.1"/>
</dbReference>
<organism evidence="1 2">
    <name type="scientific">Clostridium perfringens E str. JGS1987</name>
    <dbReference type="NCBI Taxonomy" id="451755"/>
    <lineage>
        <taxon>Bacteria</taxon>
        <taxon>Bacillati</taxon>
        <taxon>Bacillota</taxon>
        <taxon>Clostridia</taxon>
        <taxon>Eubacteriales</taxon>
        <taxon>Clostridiaceae</taxon>
        <taxon>Clostridium</taxon>
    </lineage>
</organism>
<gene>
    <name evidence="1" type="ORF">AC3_A0234</name>
</gene>
<dbReference type="AlphaFoldDB" id="B1BRA3"/>
<evidence type="ECO:0000313" key="1">
    <source>
        <dbReference type="EMBL" id="EDT15864.1"/>
    </source>
</evidence>
<protein>
    <submittedName>
        <fullName evidence="1">Pre-ComX modifying enzyme</fullName>
    </submittedName>
</protein>
<sequence>MYLKDFFNKDIQKILCWNIIIIYKNKQIFNGNINKKNIHTFFMKKEIQSLDIANTVLKIYLKEDDNNEKK</sequence>
<reference evidence="1 2" key="1">
    <citation type="submission" date="2007-07" db="EMBL/GenBank/DDBJ databases">
        <title>Annotation of Clostridium perfringens E str. JGS1987.</title>
        <authorList>
            <person name="Paulsen I."/>
            <person name="Sebastian Y."/>
        </authorList>
    </citation>
    <scope>NUCLEOTIDE SEQUENCE [LARGE SCALE GENOMIC DNA]</scope>
    <source>
        <strain evidence="2">E str. JGS1987</strain>
    </source>
</reference>
<evidence type="ECO:0000313" key="2">
    <source>
        <dbReference type="Proteomes" id="UP000005337"/>
    </source>
</evidence>
<comment type="caution">
    <text evidence="1">The sequence shown here is derived from an EMBL/GenBank/DDBJ whole genome shotgun (WGS) entry which is preliminary data.</text>
</comment>
<dbReference type="EMBL" id="ABDW01000006">
    <property type="protein sequence ID" value="EDT15864.1"/>
    <property type="molecule type" value="Genomic_DNA"/>
</dbReference>